<accession>A0A0E9M2X1</accession>
<dbReference type="EMBL" id="BAZW01000066">
    <property type="protein sequence ID" value="GAO31874.1"/>
    <property type="molecule type" value="Genomic_DNA"/>
</dbReference>
<dbReference type="OrthoDB" id="979378at2"/>
<dbReference type="Proteomes" id="UP000032900">
    <property type="component" value="Unassembled WGS sequence"/>
</dbReference>
<organism evidence="1 2">
    <name type="scientific">Geofilum rubicundum JCM 15548</name>
    <dbReference type="NCBI Taxonomy" id="1236989"/>
    <lineage>
        <taxon>Bacteria</taxon>
        <taxon>Pseudomonadati</taxon>
        <taxon>Bacteroidota</taxon>
        <taxon>Bacteroidia</taxon>
        <taxon>Marinilabiliales</taxon>
        <taxon>Marinilabiliaceae</taxon>
        <taxon>Geofilum</taxon>
    </lineage>
</organism>
<dbReference type="AlphaFoldDB" id="A0A0E9M2X1"/>
<evidence type="ECO:0000313" key="2">
    <source>
        <dbReference type="Proteomes" id="UP000032900"/>
    </source>
</evidence>
<evidence type="ECO:0000313" key="1">
    <source>
        <dbReference type="EMBL" id="GAO31874.1"/>
    </source>
</evidence>
<dbReference type="PROSITE" id="PS51257">
    <property type="entry name" value="PROKAR_LIPOPROTEIN"/>
    <property type="match status" value="1"/>
</dbReference>
<protein>
    <recommendedName>
        <fullName evidence="3">Lipoprotein</fullName>
    </recommendedName>
</protein>
<evidence type="ECO:0008006" key="3">
    <source>
        <dbReference type="Google" id="ProtNLM"/>
    </source>
</evidence>
<keyword evidence="2" id="KW-1185">Reference proteome</keyword>
<gene>
    <name evidence="1" type="ORF">JCM15548_14279</name>
</gene>
<name>A0A0E9M2X1_9BACT</name>
<dbReference type="RefSeq" id="WP_062128252.1">
    <property type="nucleotide sequence ID" value="NZ_BAZW01000066.1"/>
</dbReference>
<sequence length="467" mass="53033">MSNNYKTTRLLLFLTIVLLSLTGCASKRHLKNAVKYDEAGLYEDAAQLYMRSLSANRDNIEAKLGLRRTGQMVLDQRVKDFATLHQNNQHGDAVYAYINAEKYRNQANSLGVRLDFSGNHQAAFLTSRNIYLDGLYLDGQRALDAESFATAEERFSEILDIDDTYKDARENWVVARYEPIYRDGLDFMYTRLYRKAYFAFHSILSEHGTYKDAMQLREEALAGATISVAVLPFYTASNSQKAAAAELRANTISEISALPTPFYRIVNDPIINNLPQISVINDPSIALALIKSAGVKFSADNILMARIVNFNEYTTNPRRTERPAYIKQTKEVTNSEGRKETVTEYVKTTYTEIERKSGATLRVEFSMVNLKTGVVVLTDYLNFEDNQEVVYGEYKNNYKNLIPGEWKFANRDDDSDKIFDNSRSINDLHKAFTSPKELVTGKQMMTTLLGAAGHQISLRLNAYDPER</sequence>
<reference evidence="1 2" key="1">
    <citation type="journal article" date="2015" name="Microbes Environ.">
        <title>Distribution and evolution of nitrogen fixation genes in the phylum bacteroidetes.</title>
        <authorList>
            <person name="Inoue J."/>
            <person name="Oshima K."/>
            <person name="Suda W."/>
            <person name="Sakamoto M."/>
            <person name="Iino T."/>
            <person name="Noda S."/>
            <person name="Hongoh Y."/>
            <person name="Hattori M."/>
            <person name="Ohkuma M."/>
        </authorList>
    </citation>
    <scope>NUCLEOTIDE SEQUENCE [LARGE SCALE GENOMIC DNA]</scope>
    <source>
        <strain evidence="1">JCM 15548</strain>
    </source>
</reference>
<comment type="caution">
    <text evidence="1">The sequence shown here is derived from an EMBL/GenBank/DDBJ whole genome shotgun (WGS) entry which is preliminary data.</text>
</comment>
<proteinExistence type="predicted"/>